<proteinExistence type="predicted"/>
<gene>
    <name evidence="1" type="ORF">GCM10023320_48610</name>
</gene>
<evidence type="ECO:0000313" key="2">
    <source>
        <dbReference type="Proteomes" id="UP001500804"/>
    </source>
</evidence>
<reference evidence="2" key="1">
    <citation type="journal article" date="2019" name="Int. J. Syst. Evol. Microbiol.">
        <title>The Global Catalogue of Microorganisms (GCM) 10K type strain sequencing project: providing services to taxonomists for standard genome sequencing and annotation.</title>
        <authorList>
            <consortium name="The Broad Institute Genomics Platform"/>
            <consortium name="The Broad Institute Genome Sequencing Center for Infectious Disease"/>
            <person name="Wu L."/>
            <person name="Ma J."/>
        </authorList>
    </citation>
    <scope>NUCLEOTIDE SEQUENCE [LARGE SCALE GENOMIC DNA]</scope>
    <source>
        <strain evidence="2">JCM 18302</strain>
    </source>
</reference>
<dbReference type="EMBL" id="BAABJO010000019">
    <property type="protein sequence ID" value="GAA5128893.1"/>
    <property type="molecule type" value="Genomic_DNA"/>
</dbReference>
<dbReference type="Proteomes" id="UP001500804">
    <property type="component" value="Unassembled WGS sequence"/>
</dbReference>
<evidence type="ECO:0000313" key="1">
    <source>
        <dbReference type="EMBL" id="GAA5128893.1"/>
    </source>
</evidence>
<comment type="caution">
    <text evidence="1">The sequence shown here is derived from an EMBL/GenBank/DDBJ whole genome shotgun (WGS) entry which is preliminary data.</text>
</comment>
<name>A0ABP9NNM1_9PSEU</name>
<protein>
    <submittedName>
        <fullName evidence="1">Uncharacterized protein</fullName>
    </submittedName>
</protein>
<organism evidence="1 2">
    <name type="scientific">Pseudonocardia adelaidensis</name>
    <dbReference type="NCBI Taxonomy" id="648754"/>
    <lineage>
        <taxon>Bacteria</taxon>
        <taxon>Bacillati</taxon>
        <taxon>Actinomycetota</taxon>
        <taxon>Actinomycetes</taxon>
        <taxon>Pseudonocardiales</taxon>
        <taxon>Pseudonocardiaceae</taxon>
        <taxon>Pseudonocardia</taxon>
    </lineage>
</organism>
<sequence>MSVLVVLVGGAEDGREFRVPDDDPIATSGVLALPDTAAPPAAGLVGETFTLLRYRWDGTVRGDGARRFRPAGS</sequence>
<dbReference type="RefSeq" id="WP_345607609.1">
    <property type="nucleotide sequence ID" value="NZ_BAABJO010000019.1"/>
</dbReference>
<keyword evidence="2" id="KW-1185">Reference proteome</keyword>
<accession>A0ABP9NNM1</accession>